<dbReference type="eggNOG" id="COG1451">
    <property type="taxonomic scope" value="Bacteria"/>
</dbReference>
<evidence type="ECO:0000313" key="2">
    <source>
        <dbReference type="Proteomes" id="UP000031552"/>
    </source>
</evidence>
<evidence type="ECO:0008006" key="3">
    <source>
        <dbReference type="Google" id="ProtNLM"/>
    </source>
</evidence>
<gene>
    <name evidence="1" type="ORF">CSEC_1372</name>
</gene>
<organism evidence="1 2">
    <name type="scientific">Candidatus Criblamydia sequanensis CRIB-18</name>
    <dbReference type="NCBI Taxonomy" id="1437425"/>
    <lineage>
        <taxon>Bacteria</taxon>
        <taxon>Pseudomonadati</taxon>
        <taxon>Chlamydiota</taxon>
        <taxon>Chlamydiia</taxon>
        <taxon>Parachlamydiales</taxon>
        <taxon>Candidatus Criblamydiaceae</taxon>
        <taxon>Candidatus Criblamydia</taxon>
    </lineage>
</organism>
<name>A0A090CZ57_9BACT</name>
<reference evidence="1" key="2">
    <citation type="submission" date="2014-09" db="EMBL/GenBank/DDBJ databases">
        <title>Criblamydia sequanensis harbors a mega-plasmid encoding arsenite resistance.</title>
        <authorList>
            <person name="Bertelli C."/>
            <person name="Goesmann A."/>
            <person name="Greub G."/>
        </authorList>
    </citation>
    <scope>NUCLEOTIDE SEQUENCE [LARGE SCALE GENOMIC DNA]</scope>
    <source>
        <strain evidence="1">CRIB-18</strain>
    </source>
</reference>
<dbReference type="STRING" id="1437425.CSEC_1372"/>
<dbReference type="EMBL" id="CCEJ010000006">
    <property type="protein sequence ID" value="CDR34192.1"/>
    <property type="molecule type" value="Genomic_DNA"/>
</dbReference>
<comment type="caution">
    <text evidence="1">The sequence shown here is derived from an EMBL/GenBank/DDBJ whole genome shotgun (WGS) entry which is preliminary data.</text>
</comment>
<reference evidence="1" key="1">
    <citation type="submission" date="2013-12" db="EMBL/GenBank/DDBJ databases">
        <authorList>
            <person name="Linke B."/>
        </authorList>
    </citation>
    <scope>NUCLEOTIDE SEQUENCE [LARGE SCALE GENOMIC DNA]</scope>
    <source>
        <strain evidence="1">CRIB-18</strain>
    </source>
</reference>
<proteinExistence type="predicted"/>
<dbReference type="AlphaFoldDB" id="A0A090CZ57"/>
<evidence type="ECO:0000313" key="1">
    <source>
        <dbReference type="EMBL" id="CDR34192.1"/>
    </source>
</evidence>
<dbReference type="Proteomes" id="UP000031552">
    <property type="component" value="Unassembled WGS sequence"/>
</dbReference>
<dbReference type="RefSeq" id="WP_041017749.1">
    <property type="nucleotide sequence ID" value="NZ_CCEJ010000006.1"/>
</dbReference>
<protein>
    <recommendedName>
        <fullName evidence="3">SprT-like domain-containing protein</fullName>
    </recommendedName>
</protein>
<sequence>MTLAVFQKEIEQLSKKKIKLKINDNRSTMLSVKWEPGCTKVSMHRIFLEAPKNIMDALSCHIRKENSAVSPTVKAYIENKLKSLDYSSTLDKAKLVSDGNVYDLREIYEYLNDYYFGGVLDLSITWYGKSYIKNRSRFTFGLYFQPLKLIKIHKMLDSLEIPLYFIEYVIYHEMLHHVCPSYYDESGRNHVHTPEFKKREKTFKDFKKAQEWLKINSHHFFID</sequence>
<keyword evidence="2" id="KW-1185">Reference proteome</keyword>
<accession>A0A090CZ57</accession>
<dbReference type="OrthoDB" id="9796628at2"/>